<dbReference type="Pfam" id="PF20143">
    <property type="entry name" value="NAD_kinase_C"/>
    <property type="match status" value="1"/>
</dbReference>
<evidence type="ECO:0000256" key="7">
    <source>
        <dbReference type="SAM" id="Phobius"/>
    </source>
</evidence>
<comment type="similarity">
    <text evidence="1">Belongs to the NAD kinase family.</text>
</comment>
<proteinExistence type="inferred from homology"/>
<accession>A0A151ZA83</accession>
<dbReference type="HAMAP" id="MF_00361">
    <property type="entry name" value="NAD_kinase"/>
    <property type="match status" value="1"/>
</dbReference>
<keyword evidence="3 8" id="KW-0418">Kinase</keyword>
<protein>
    <submittedName>
        <fullName evidence="8">NAD+ kinase family protein</fullName>
    </submittedName>
</protein>
<dbReference type="GO" id="GO:0019674">
    <property type="term" value="P:NAD+ metabolic process"/>
    <property type="evidence" value="ECO:0007669"/>
    <property type="project" value="InterPro"/>
</dbReference>
<gene>
    <name evidence="8" type="ORF">DLAC_07730</name>
</gene>
<feature type="compositionally biased region" description="Low complexity" evidence="6">
    <location>
        <begin position="77"/>
        <end position="91"/>
    </location>
</feature>
<dbReference type="Pfam" id="PF01513">
    <property type="entry name" value="NAD_kinase"/>
    <property type="match status" value="1"/>
</dbReference>
<dbReference type="SUPFAM" id="SSF111331">
    <property type="entry name" value="NAD kinase/diacylglycerol kinase-like"/>
    <property type="match status" value="1"/>
</dbReference>
<dbReference type="EMBL" id="LODT01000035">
    <property type="protein sequence ID" value="KYQ90860.1"/>
    <property type="molecule type" value="Genomic_DNA"/>
</dbReference>
<dbReference type="Gene3D" id="3.40.50.10330">
    <property type="entry name" value="Probable inorganic polyphosphate/atp-NAD kinase, domain 1"/>
    <property type="match status" value="1"/>
</dbReference>
<dbReference type="GO" id="GO:0006741">
    <property type="term" value="P:NADP+ biosynthetic process"/>
    <property type="evidence" value="ECO:0007669"/>
    <property type="project" value="InterPro"/>
</dbReference>
<feature type="region of interest" description="Disordered" evidence="6">
    <location>
        <begin position="114"/>
        <end position="247"/>
    </location>
</feature>
<feature type="compositionally biased region" description="Polar residues" evidence="6">
    <location>
        <begin position="129"/>
        <end position="144"/>
    </location>
</feature>
<dbReference type="InterPro" id="IPR017438">
    <property type="entry name" value="ATP-NAD_kinase_N"/>
</dbReference>
<keyword evidence="9" id="KW-1185">Reference proteome</keyword>
<dbReference type="STRING" id="361077.A0A151ZA83"/>
<dbReference type="OMA" id="IDRGTNP"/>
<dbReference type="PANTHER" id="PTHR20275">
    <property type="entry name" value="NAD KINASE"/>
    <property type="match status" value="1"/>
</dbReference>
<keyword evidence="7" id="KW-1133">Transmembrane helix</keyword>
<evidence type="ECO:0000256" key="1">
    <source>
        <dbReference type="ARBA" id="ARBA00010995"/>
    </source>
</evidence>
<dbReference type="GO" id="GO:0003951">
    <property type="term" value="F:NAD+ kinase activity"/>
    <property type="evidence" value="ECO:0007669"/>
    <property type="project" value="InterPro"/>
</dbReference>
<comment type="caution">
    <text evidence="8">The sequence shown here is derived from an EMBL/GenBank/DDBJ whole genome shotgun (WGS) entry which is preliminary data.</text>
</comment>
<sequence>MNGLIETLFNHIQNISAINYFVLLLSTFFFIISYKNKNKTNSSSLKLNNNNNTKSVDSNITNNINNETNIQSSPPYKSLSNKLSESQQQQLQQKLFNKKLNNIKVELENNNRTKESEILSSDEEISSSPLLNSQSFLSPLNFTTGKKKKPHSKKNQSYYVSTYYSSCQPPDQSTLMDDEEDSNSSSPEIHHHHQQTPQSEGLPRSYHKDGLNWISGEGEGRDTPKKSPLTLLESPVTTETETLPLSKTESIILEKTQQHTPQLDAQYDDRSLSGSISLTTSIEDNINIIKDSLPIKNSAYTDPKNPLIHDSKSTKHKKRKCILPQVLELRWKAKPKKILIIKKYNDEHVNELVPSLVEWLEQIGIQVIKESDEISDSITPSSDHSFFISTPSFQSDLSDPYSIDFIISLGGDGTILHTSSLFKTYIPPILSFSLGSLGFLTAFDYQQHREYIQSVIDGKCFVSYRLRLSCTVIFSNGSKKNYQVLNEVCIDRGTNPYLSNLECSCDDKLITIVQADGLIIATSTGSTAYSLSAGGSLVHPTIPAILITPICPHTLSFRPVILPSTSTLAISVPKNSRCSAWASFDGKNRQELKQGDQVIIKTSKWAVPVVSKTNESCEWFEKLADNLNWNVRMVQKSYSITKSTPSH</sequence>
<feature type="compositionally biased region" description="Polar residues" evidence="6">
    <location>
        <begin position="155"/>
        <end position="175"/>
    </location>
</feature>
<dbReference type="FunFam" id="2.60.200.30:FF:000006">
    <property type="entry name" value="probable NAD kinase 1"/>
    <property type="match status" value="1"/>
</dbReference>
<dbReference type="Gene3D" id="2.60.200.30">
    <property type="entry name" value="Probable inorganic polyphosphate/atp-NAD kinase, domain 2"/>
    <property type="match status" value="1"/>
</dbReference>
<evidence type="ECO:0000313" key="9">
    <source>
        <dbReference type="Proteomes" id="UP000076078"/>
    </source>
</evidence>
<evidence type="ECO:0000256" key="6">
    <source>
        <dbReference type="SAM" id="MobiDB-lite"/>
    </source>
</evidence>
<feature type="compositionally biased region" description="Polar residues" evidence="6">
    <location>
        <begin position="235"/>
        <end position="247"/>
    </location>
</feature>
<dbReference type="InParanoid" id="A0A151ZA83"/>
<dbReference type="InterPro" id="IPR002504">
    <property type="entry name" value="NADK"/>
</dbReference>
<dbReference type="InterPro" id="IPR016064">
    <property type="entry name" value="NAD/diacylglycerol_kinase_sf"/>
</dbReference>
<evidence type="ECO:0000256" key="5">
    <source>
        <dbReference type="ARBA" id="ARBA00023027"/>
    </source>
</evidence>
<evidence type="ECO:0000256" key="4">
    <source>
        <dbReference type="ARBA" id="ARBA00022857"/>
    </source>
</evidence>
<dbReference type="Proteomes" id="UP000076078">
    <property type="component" value="Unassembled WGS sequence"/>
</dbReference>
<feature type="transmembrane region" description="Helical" evidence="7">
    <location>
        <begin position="12"/>
        <end position="34"/>
    </location>
</feature>
<keyword evidence="7" id="KW-0472">Membrane</keyword>
<name>A0A151ZA83_TIELA</name>
<organism evidence="8 9">
    <name type="scientific">Tieghemostelium lacteum</name>
    <name type="common">Slime mold</name>
    <name type="synonym">Dictyostelium lacteum</name>
    <dbReference type="NCBI Taxonomy" id="361077"/>
    <lineage>
        <taxon>Eukaryota</taxon>
        <taxon>Amoebozoa</taxon>
        <taxon>Evosea</taxon>
        <taxon>Eumycetozoa</taxon>
        <taxon>Dictyostelia</taxon>
        <taxon>Dictyosteliales</taxon>
        <taxon>Raperosteliaceae</taxon>
        <taxon>Tieghemostelium</taxon>
    </lineage>
</organism>
<evidence type="ECO:0000256" key="3">
    <source>
        <dbReference type="ARBA" id="ARBA00022777"/>
    </source>
</evidence>
<evidence type="ECO:0000313" key="8">
    <source>
        <dbReference type="EMBL" id="KYQ90860.1"/>
    </source>
</evidence>
<keyword evidence="2" id="KW-0808">Transferase</keyword>
<keyword evidence="7" id="KW-0812">Transmembrane</keyword>
<feature type="compositionally biased region" description="Basic residues" evidence="6">
    <location>
        <begin position="145"/>
        <end position="154"/>
    </location>
</feature>
<dbReference type="PANTHER" id="PTHR20275:SF42">
    <property type="entry name" value="NAD+ KINASE FAMILY PROTEIN"/>
    <property type="match status" value="1"/>
</dbReference>
<evidence type="ECO:0000256" key="2">
    <source>
        <dbReference type="ARBA" id="ARBA00022679"/>
    </source>
</evidence>
<feature type="region of interest" description="Disordered" evidence="6">
    <location>
        <begin position="41"/>
        <end position="91"/>
    </location>
</feature>
<keyword evidence="4" id="KW-0521">NADP</keyword>
<feature type="compositionally biased region" description="Low complexity" evidence="6">
    <location>
        <begin position="41"/>
        <end position="70"/>
    </location>
</feature>
<keyword evidence="5" id="KW-0520">NAD</keyword>
<dbReference type="AlphaFoldDB" id="A0A151ZA83"/>
<reference evidence="8 9" key="1">
    <citation type="submission" date="2015-12" db="EMBL/GenBank/DDBJ databases">
        <title>Dictyostelia acquired genes for synthesis and detection of signals that induce cell-type specialization by lateral gene transfer from prokaryotes.</title>
        <authorList>
            <person name="Gloeckner G."/>
            <person name="Schaap P."/>
        </authorList>
    </citation>
    <scope>NUCLEOTIDE SEQUENCE [LARGE SCALE GENOMIC DNA]</scope>
    <source>
        <strain evidence="8 9">TK</strain>
    </source>
</reference>
<dbReference type="InterPro" id="IPR017437">
    <property type="entry name" value="ATP-NAD_kinase_PpnK-typ_C"/>
</dbReference>
<dbReference type="OrthoDB" id="24581at2759"/>